<dbReference type="PANTHER" id="PTHR30482">
    <property type="entry name" value="HIGH-AFFINITY BRANCHED-CHAIN AMINO ACID TRANSPORT SYSTEM PERMEASE"/>
    <property type="match status" value="1"/>
</dbReference>
<dbReference type="GO" id="GO:0005886">
    <property type="term" value="C:plasma membrane"/>
    <property type="evidence" value="ECO:0007669"/>
    <property type="project" value="UniProtKB-SubCell"/>
</dbReference>
<keyword evidence="3 6" id="KW-0812">Transmembrane</keyword>
<dbReference type="Proteomes" id="UP000252174">
    <property type="component" value="Unassembled WGS sequence"/>
</dbReference>
<dbReference type="AlphaFoldDB" id="A0A369APS2"/>
<reference evidence="7 8" key="1">
    <citation type="submission" date="2018-07" db="EMBL/GenBank/DDBJ databases">
        <title>Genomic Encyclopedia of Type Strains, Phase IV (KMG-IV): sequencing the most valuable type-strain genomes for metagenomic binning, comparative biology and taxonomic classification.</title>
        <authorList>
            <person name="Goeker M."/>
        </authorList>
    </citation>
    <scope>NUCLEOTIDE SEQUENCE [LARGE SCALE GENOMIC DNA]</scope>
    <source>
        <strain evidence="7 8">DSM 100911</strain>
    </source>
</reference>
<feature type="transmembrane region" description="Helical" evidence="6">
    <location>
        <begin position="176"/>
        <end position="195"/>
    </location>
</feature>
<dbReference type="InterPro" id="IPR043428">
    <property type="entry name" value="LivM-like"/>
</dbReference>
<dbReference type="InterPro" id="IPR001851">
    <property type="entry name" value="ABC_transp_permease"/>
</dbReference>
<evidence type="ECO:0000256" key="1">
    <source>
        <dbReference type="ARBA" id="ARBA00004651"/>
    </source>
</evidence>
<feature type="transmembrane region" description="Helical" evidence="6">
    <location>
        <begin position="295"/>
        <end position="314"/>
    </location>
</feature>
<evidence type="ECO:0000256" key="4">
    <source>
        <dbReference type="ARBA" id="ARBA00022989"/>
    </source>
</evidence>
<accession>A0A369APS2</accession>
<dbReference type="RefSeq" id="WP_114483325.1">
    <property type="nucleotide sequence ID" value="NZ_QPJU01000005.1"/>
</dbReference>
<proteinExistence type="predicted"/>
<name>A0A369APS2_9BURK</name>
<keyword evidence="5 6" id="KW-0472">Membrane</keyword>
<gene>
    <name evidence="7" type="ORF">DFR45_10583</name>
</gene>
<feature type="transmembrane region" description="Helical" evidence="6">
    <location>
        <begin position="260"/>
        <end position="288"/>
    </location>
</feature>
<comment type="subcellular location">
    <subcellularLocation>
        <location evidence="1">Cell membrane</location>
        <topology evidence="1">Multi-pass membrane protein</topology>
    </subcellularLocation>
</comment>
<comment type="caution">
    <text evidence="7">The sequence shown here is derived from an EMBL/GenBank/DDBJ whole genome shotgun (WGS) entry which is preliminary data.</text>
</comment>
<organism evidence="7 8">
    <name type="scientific">Extensimonas vulgaris</name>
    <dbReference type="NCBI Taxonomy" id="1031594"/>
    <lineage>
        <taxon>Bacteria</taxon>
        <taxon>Pseudomonadati</taxon>
        <taxon>Pseudomonadota</taxon>
        <taxon>Betaproteobacteria</taxon>
        <taxon>Burkholderiales</taxon>
        <taxon>Comamonadaceae</taxon>
        <taxon>Extensimonas</taxon>
    </lineage>
</organism>
<evidence type="ECO:0000256" key="2">
    <source>
        <dbReference type="ARBA" id="ARBA00022475"/>
    </source>
</evidence>
<dbReference type="Pfam" id="PF02653">
    <property type="entry name" value="BPD_transp_2"/>
    <property type="match status" value="1"/>
</dbReference>
<protein>
    <submittedName>
        <fullName evidence="7">Amino acid/amide ABC transporter membrane protein 2 (HAAT family)</fullName>
    </submittedName>
</protein>
<sequence length="357" mass="38295">MIFRQAGIYHTSYAQAQKLYPLPADRWMVGALLALALAAPFTFSSLTLNTHLLPWLVWTAAVLGLNLVLGWAGQFHFGYAAIMGMGAYGAIHAARNGIPWEIAMILGGLVASVIGVVFAFAALRVKGLYLALSTLAMQFVMDWVIAHVPAISGGTQATLQAPELKLLGQAITSEAGLYYVALGWCVLVTIFMLNLRRTGLGRALVAVREKDYAAAVIGVHSFYYKLVAFATSSFIGGLSGALLVFTFYRAATPEQFAFNISIELLAMVIVGGLGSIIGSFFGAAFILLMPGFMNGLINGLAKIAGISLSVETLAHIPNAVYGALIIIFLLVEPMGLGKLYANVRNYLMVWPFGYVRK</sequence>
<dbReference type="GO" id="GO:0015658">
    <property type="term" value="F:branched-chain amino acid transmembrane transporter activity"/>
    <property type="evidence" value="ECO:0007669"/>
    <property type="project" value="InterPro"/>
</dbReference>
<keyword evidence="4 6" id="KW-1133">Transmembrane helix</keyword>
<keyword evidence="8" id="KW-1185">Reference proteome</keyword>
<feature type="transmembrane region" description="Helical" evidence="6">
    <location>
        <begin position="128"/>
        <end position="146"/>
    </location>
</feature>
<feature type="transmembrane region" description="Helical" evidence="6">
    <location>
        <begin position="52"/>
        <end position="69"/>
    </location>
</feature>
<dbReference type="EMBL" id="QPJU01000005">
    <property type="protein sequence ID" value="RCX09454.1"/>
    <property type="molecule type" value="Genomic_DNA"/>
</dbReference>
<feature type="transmembrane region" description="Helical" evidence="6">
    <location>
        <begin position="27"/>
        <end position="46"/>
    </location>
</feature>
<feature type="transmembrane region" description="Helical" evidence="6">
    <location>
        <begin position="100"/>
        <end position="121"/>
    </location>
</feature>
<feature type="transmembrane region" description="Helical" evidence="6">
    <location>
        <begin position="320"/>
        <end position="341"/>
    </location>
</feature>
<dbReference type="CDD" id="cd06581">
    <property type="entry name" value="TM_PBP1_LivM_like"/>
    <property type="match status" value="1"/>
</dbReference>
<evidence type="ECO:0000313" key="7">
    <source>
        <dbReference type="EMBL" id="RCX09454.1"/>
    </source>
</evidence>
<dbReference type="PANTHER" id="PTHR30482:SF5">
    <property type="entry name" value="ABC TRANSPORTER PERMEASE PROTEIN"/>
    <property type="match status" value="1"/>
</dbReference>
<evidence type="ECO:0000256" key="5">
    <source>
        <dbReference type="ARBA" id="ARBA00023136"/>
    </source>
</evidence>
<feature type="transmembrane region" description="Helical" evidence="6">
    <location>
        <begin position="226"/>
        <end position="248"/>
    </location>
</feature>
<evidence type="ECO:0000256" key="3">
    <source>
        <dbReference type="ARBA" id="ARBA00022692"/>
    </source>
</evidence>
<dbReference type="OrthoDB" id="9814461at2"/>
<keyword evidence="2" id="KW-1003">Cell membrane</keyword>
<evidence type="ECO:0000313" key="8">
    <source>
        <dbReference type="Proteomes" id="UP000252174"/>
    </source>
</evidence>
<evidence type="ECO:0000256" key="6">
    <source>
        <dbReference type="SAM" id="Phobius"/>
    </source>
</evidence>